<evidence type="ECO:0000313" key="5">
    <source>
        <dbReference type="Proteomes" id="UP000054742"/>
    </source>
</evidence>
<dbReference type="Gene3D" id="3.30.470.20">
    <property type="entry name" value="ATP-grasp fold, B domain"/>
    <property type="match status" value="1"/>
</dbReference>
<gene>
    <name evidence="4" type="ORF">Lbru_2765</name>
</gene>
<dbReference type="AlphaFoldDB" id="A0A0W0S3Q5"/>
<dbReference type="GO" id="GO:0018169">
    <property type="term" value="F:ribosomal S6-glutamic acid ligase activity"/>
    <property type="evidence" value="ECO:0007669"/>
    <property type="project" value="TreeGrafter"/>
</dbReference>
<dbReference type="InterPro" id="IPR025839">
    <property type="entry name" value="RLAN_dom"/>
</dbReference>
<comment type="caution">
    <text evidence="4">The sequence shown here is derived from an EMBL/GenBank/DDBJ whole genome shotgun (WGS) entry which is preliminary data.</text>
</comment>
<organism evidence="4 5">
    <name type="scientific">Legionella brunensis</name>
    <dbReference type="NCBI Taxonomy" id="29422"/>
    <lineage>
        <taxon>Bacteria</taxon>
        <taxon>Pseudomonadati</taxon>
        <taxon>Pseudomonadota</taxon>
        <taxon>Gammaproteobacteria</taxon>
        <taxon>Legionellales</taxon>
        <taxon>Legionellaceae</taxon>
        <taxon>Legionella</taxon>
    </lineage>
</organism>
<dbReference type="PANTHER" id="PTHR21621">
    <property type="entry name" value="RIBOSOMAL PROTEIN S6 MODIFICATION PROTEIN"/>
    <property type="match status" value="1"/>
</dbReference>
<dbReference type="RefSeq" id="WP_058442742.1">
    <property type="nucleotide sequence ID" value="NZ_CAAAHU010000011.1"/>
</dbReference>
<keyword evidence="2" id="KW-0067">ATP-binding</keyword>
<dbReference type="InterPro" id="IPR011761">
    <property type="entry name" value="ATP-grasp"/>
</dbReference>
<dbReference type="GO" id="GO:0046872">
    <property type="term" value="F:metal ion binding"/>
    <property type="evidence" value="ECO:0007669"/>
    <property type="project" value="InterPro"/>
</dbReference>
<dbReference type="SUPFAM" id="SSF56059">
    <property type="entry name" value="Glutathione synthetase ATP-binding domain-like"/>
    <property type="match status" value="1"/>
</dbReference>
<evidence type="ECO:0000256" key="2">
    <source>
        <dbReference type="PROSITE-ProRule" id="PRU00409"/>
    </source>
</evidence>
<name>A0A0W0S3Q5_9GAMM</name>
<dbReference type="STRING" id="29422.Lbru_2765"/>
<dbReference type="GO" id="GO:0005737">
    <property type="term" value="C:cytoplasm"/>
    <property type="evidence" value="ECO:0007669"/>
    <property type="project" value="TreeGrafter"/>
</dbReference>
<dbReference type="Proteomes" id="UP000054742">
    <property type="component" value="Unassembled WGS sequence"/>
</dbReference>
<dbReference type="InterPro" id="IPR013815">
    <property type="entry name" value="ATP_grasp_subdomain_1"/>
</dbReference>
<dbReference type="PATRIC" id="fig|29422.6.peg.2932"/>
<dbReference type="GO" id="GO:0005524">
    <property type="term" value="F:ATP binding"/>
    <property type="evidence" value="ECO:0007669"/>
    <property type="project" value="UniProtKB-UniRule"/>
</dbReference>
<keyword evidence="1" id="KW-0464">Manganese</keyword>
<dbReference type="PANTHER" id="PTHR21621:SF0">
    <property type="entry name" value="BETA-CITRYLGLUTAMATE SYNTHASE B-RELATED"/>
    <property type="match status" value="1"/>
</dbReference>
<dbReference type="Gene3D" id="3.40.50.20">
    <property type="match status" value="1"/>
</dbReference>
<accession>A0A0W0S3Q5</accession>
<dbReference type="EMBL" id="LNXV01000034">
    <property type="protein sequence ID" value="KTC77872.1"/>
    <property type="molecule type" value="Genomic_DNA"/>
</dbReference>
<dbReference type="OrthoDB" id="9800957at2"/>
<dbReference type="Gene3D" id="3.30.1490.20">
    <property type="entry name" value="ATP-grasp fold, A domain"/>
    <property type="match status" value="1"/>
</dbReference>
<dbReference type="InterPro" id="IPR013651">
    <property type="entry name" value="ATP-grasp_RimK-type"/>
</dbReference>
<protein>
    <submittedName>
        <fullName evidence="4">Ribosomal protein S6 modification protein</fullName>
    </submittedName>
</protein>
<evidence type="ECO:0000256" key="1">
    <source>
        <dbReference type="ARBA" id="ARBA00023211"/>
    </source>
</evidence>
<feature type="domain" description="ATP-grasp" evidence="3">
    <location>
        <begin position="286"/>
        <end position="474"/>
    </location>
</feature>
<keyword evidence="2" id="KW-0547">Nucleotide-binding</keyword>
<dbReference type="GO" id="GO:0009432">
    <property type="term" value="P:SOS response"/>
    <property type="evidence" value="ECO:0007669"/>
    <property type="project" value="TreeGrafter"/>
</dbReference>
<reference evidence="4 5" key="1">
    <citation type="submission" date="2015-11" db="EMBL/GenBank/DDBJ databases">
        <title>Genomic analysis of 38 Legionella species identifies large and diverse effector repertoires.</title>
        <authorList>
            <person name="Burstein D."/>
            <person name="Amaro F."/>
            <person name="Zusman T."/>
            <person name="Lifshitz Z."/>
            <person name="Cohen O."/>
            <person name="Gilbert J.A."/>
            <person name="Pupko T."/>
            <person name="Shuman H.A."/>
            <person name="Segal G."/>
        </authorList>
    </citation>
    <scope>NUCLEOTIDE SEQUENCE [LARGE SCALE GENOMIC DNA]</scope>
    <source>
        <strain evidence="4 5">ATCC 43878</strain>
    </source>
</reference>
<proteinExistence type="predicted"/>
<sequence length="484" mass="55872">METLIITDDPSGWEFLSPLATIVQASEYLSSENYYQSKSIRVINLCHSYNHQTIGYYVSLLAHARDHKAIPSVHSIQDALNAELSKFISQDVDEEIQNSLHEIKADEFILSVYFGQNMAKCHANLAKKLHSLFPLPLMRFTLEKKKQWRIKTLQILSLAEIPEHHRDFMQQSAESYLSKKRFHQWRKKQRFHDLAILIDPSEANAPSNKKALEIFVTTGEAMGLNVDFIEKSDTKSLAEYDALFIRATTSVNHYTYRMARRAAQENLVVIDDPQSIIKCSNKVYLAELMRSHQILTPETIFISKFDKEIPNIQFPCVLKRPDSAFSHGVVKLDDSKALQKSLTQFFKISDLVLIQPFIPTEYDWRIGILDNKPIFACHYYMAKNHWQIYNWDANNEKREGATETIPLHEVPEAIIKTALKCTRLIGDGLYGVDIKSHGDKHYVIEVNDNPNIDFGIEDKILGESLYQHVMSVFLQRIRRKHGYV</sequence>
<dbReference type="Pfam" id="PF08443">
    <property type="entry name" value="RimK"/>
    <property type="match status" value="1"/>
</dbReference>
<dbReference type="PROSITE" id="PS50975">
    <property type="entry name" value="ATP_GRASP"/>
    <property type="match status" value="1"/>
</dbReference>
<keyword evidence="5" id="KW-1185">Reference proteome</keyword>
<evidence type="ECO:0000313" key="4">
    <source>
        <dbReference type="EMBL" id="KTC77872.1"/>
    </source>
</evidence>
<evidence type="ECO:0000259" key="3">
    <source>
        <dbReference type="PROSITE" id="PS50975"/>
    </source>
</evidence>
<dbReference type="Pfam" id="PF14401">
    <property type="entry name" value="RLAN"/>
    <property type="match status" value="1"/>
</dbReference>